<sequence>MTTAHAGPLDGAAKARPQGWLPNPLATDPATAERQAHVILARRYSSPPGPVRCLTARYRTAAFALGDPPDRVLKRHADQAGYFGEVLAYELLADECVLPHLYRACDTSQTLLVDYLDQAVALAATDAFCELVRAVAVIHTSSARWHPTMTEAMARWQAGKAVNAPPPGWITRPDDWHRLLQLVTDAHGPEHVPLGHLDLKPDHVRRRGKGHLALVDAETLRPDITGLPDLITLAYIARGQGCRSPRWVRQAYLHHVRDLGAQWNDQSLTRALTAFAAATGLHSLHGVHE</sequence>
<dbReference type="EMBL" id="CP108255">
    <property type="protein sequence ID" value="WTU45976.1"/>
    <property type="molecule type" value="Genomic_DNA"/>
</dbReference>
<evidence type="ECO:0008006" key="3">
    <source>
        <dbReference type="Google" id="ProtNLM"/>
    </source>
</evidence>
<gene>
    <name evidence="2" type="ORF">OHV25_40970</name>
</gene>
<protein>
    <recommendedName>
        <fullName evidence="3">Aminoglycoside phosphotransferase domain-containing protein</fullName>
    </recommendedName>
</protein>
<dbReference type="SUPFAM" id="SSF56112">
    <property type="entry name" value="Protein kinase-like (PK-like)"/>
    <property type="match status" value="1"/>
</dbReference>
<evidence type="ECO:0000256" key="1">
    <source>
        <dbReference type="SAM" id="MobiDB-lite"/>
    </source>
</evidence>
<feature type="region of interest" description="Disordered" evidence="1">
    <location>
        <begin position="1"/>
        <end position="24"/>
    </location>
</feature>
<accession>A0AAU2HGC5</accession>
<evidence type="ECO:0000313" key="2">
    <source>
        <dbReference type="EMBL" id="WTU45976.1"/>
    </source>
</evidence>
<dbReference type="InterPro" id="IPR011009">
    <property type="entry name" value="Kinase-like_dom_sf"/>
</dbReference>
<organism evidence="2">
    <name type="scientific">Streptomyces sp. NBC_00060</name>
    <dbReference type="NCBI Taxonomy" id="2975636"/>
    <lineage>
        <taxon>Bacteria</taxon>
        <taxon>Bacillati</taxon>
        <taxon>Actinomycetota</taxon>
        <taxon>Actinomycetes</taxon>
        <taxon>Kitasatosporales</taxon>
        <taxon>Streptomycetaceae</taxon>
        <taxon>Streptomyces</taxon>
    </lineage>
</organism>
<dbReference type="AlphaFoldDB" id="A0AAU2HGC5"/>
<name>A0AAU2HGC5_9ACTN</name>
<reference evidence="2" key="1">
    <citation type="submission" date="2022-10" db="EMBL/GenBank/DDBJ databases">
        <title>The complete genomes of actinobacterial strains from the NBC collection.</title>
        <authorList>
            <person name="Joergensen T.S."/>
            <person name="Alvarez Arevalo M."/>
            <person name="Sterndorff E.B."/>
            <person name="Faurdal D."/>
            <person name="Vuksanovic O."/>
            <person name="Mourched A.-S."/>
            <person name="Charusanti P."/>
            <person name="Shaw S."/>
            <person name="Blin K."/>
            <person name="Weber T."/>
        </authorList>
    </citation>
    <scope>NUCLEOTIDE SEQUENCE</scope>
    <source>
        <strain evidence="2">NBC_00060</strain>
    </source>
</reference>
<proteinExistence type="predicted"/>